<evidence type="ECO:0000256" key="2">
    <source>
        <dbReference type="ARBA" id="ARBA00023274"/>
    </source>
</evidence>
<evidence type="ECO:0000256" key="4">
    <source>
        <dbReference type="SAM" id="MobiDB-lite"/>
    </source>
</evidence>
<keyword evidence="2 3" id="KW-0687">Ribonucleoprotein</keyword>
<evidence type="ECO:0000313" key="6">
    <source>
        <dbReference type="Proteomes" id="UP000230084"/>
    </source>
</evidence>
<evidence type="ECO:0000256" key="1">
    <source>
        <dbReference type="ARBA" id="ARBA00022980"/>
    </source>
</evidence>
<dbReference type="Pfam" id="PF01197">
    <property type="entry name" value="Ribosomal_L31"/>
    <property type="match status" value="1"/>
</dbReference>
<feature type="compositionally biased region" description="Basic and acidic residues" evidence="4">
    <location>
        <begin position="88"/>
        <end position="98"/>
    </location>
</feature>
<dbReference type="InterPro" id="IPR042105">
    <property type="entry name" value="Ribosomal_bL31_sf"/>
</dbReference>
<dbReference type="InterPro" id="IPR034704">
    <property type="entry name" value="Ribosomal_bL28/bL31-like_sf"/>
</dbReference>
<dbReference type="Proteomes" id="UP000230084">
    <property type="component" value="Unassembled WGS sequence"/>
</dbReference>
<dbReference type="GO" id="GO:0005840">
    <property type="term" value="C:ribosome"/>
    <property type="evidence" value="ECO:0007669"/>
    <property type="project" value="UniProtKB-KW"/>
</dbReference>
<feature type="compositionally biased region" description="Basic and acidic residues" evidence="4">
    <location>
        <begin position="72"/>
        <end position="81"/>
    </location>
</feature>
<accession>A0A2H0RM62</accession>
<organism evidence="5 6">
    <name type="scientific">Candidatus Uhrbacteria bacterium CG10_big_fil_rev_8_21_14_0_10_50_16</name>
    <dbReference type="NCBI Taxonomy" id="1975039"/>
    <lineage>
        <taxon>Bacteria</taxon>
        <taxon>Candidatus Uhriibacteriota</taxon>
    </lineage>
</organism>
<gene>
    <name evidence="5" type="ORF">COV06_02395</name>
</gene>
<name>A0A2H0RM62_9BACT</name>
<dbReference type="NCBIfam" id="TIGR00105">
    <property type="entry name" value="L31"/>
    <property type="match status" value="1"/>
</dbReference>
<comment type="similarity">
    <text evidence="3">Belongs to the bacterial ribosomal protein bL31 family.</text>
</comment>
<dbReference type="PANTHER" id="PTHR33280:SF1">
    <property type="entry name" value="LARGE RIBOSOMAL SUBUNIT PROTEIN BL31C"/>
    <property type="match status" value="1"/>
</dbReference>
<dbReference type="NCBIfam" id="NF000612">
    <property type="entry name" value="PRK00019.1"/>
    <property type="match status" value="1"/>
</dbReference>
<dbReference type="Gene3D" id="4.10.830.30">
    <property type="entry name" value="Ribosomal protein L31"/>
    <property type="match status" value="1"/>
</dbReference>
<sequence>MKSDIHPNYTVAATVKCTSCENTFETGSTKSEITTELCNKCHPFYTGTMRILDSAHRVERFETRTAQQSGDPLRKKSEKTAARRAKRADKQKEETKIS</sequence>
<protein>
    <recommendedName>
        <fullName evidence="3">50S ribosomal protein L31</fullName>
    </recommendedName>
</protein>
<dbReference type="AlphaFoldDB" id="A0A2H0RM62"/>
<dbReference type="InterPro" id="IPR002150">
    <property type="entry name" value="Ribosomal_bL31"/>
</dbReference>
<dbReference type="GO" id="GO:0003735">
    <property type="term" value="F:structural constituent of ribosome"/>
    <property type="evidence" value="ECO:0007669"/>
    <property type="project" value="InterPro"/>
</dbReference>
<keyword evidence="1 3" id="KW-0689">Ribosomal protein</keyword>
<dbReference type="SUPFAM" id="SSF143800">
    <property type="entry name" value="L28p-like"/>
    <property type="match status" value="1"/>
</dbReference>
<dbReference type="EMBL" id="PCYM01000004">
    <property type="protein sequence ID" value="PIR47641.1"/>
    <property type="molecule type" value="Genomic_DNA"/>
</dbReference>
<dbReference type="GO" id="GO:1990904">
    <property type="term" value="C:ribonucleoprotein complex"/>
    <property type="evidence" value="ECO:0007669"/>
    <property type="project" value="UniProtKB-KW"/>
</dbReference>
<reference evidence="5 6" key="1">
    <citation type="submission" date="2017-09" db="EMBL/GenBank/DDBJ databases">
        <title>Depth-based differentiation of microbial function through sediment-hosted aquifers and enrichment of novel symbionts in the deep terrestrial subsurface.</title>
        <authorList>
            <person name="Probst A.J."/>
            <person name="Ladd B."/>
            <person name="Jarett J.K."/>
            <person name="Geller-Mcgrath D.E."/>
            <person name="Sieber C.M."/>
            <person name="Emerson J.B."/>
            <person name="Anantharaman K."/>
            <person name="Thomas B.C."/>
            <person name="Malmstrom R."/>
            <person name="Stieglmeier M."/>
            <person name="Klingl A."/>
            <person name="Woyke T."/>
            <person name="Ryan C.M."/>
            <person name="Banfield J.F."/>
        </authorList>
    </citation>
    <scope>NUCLEOTIDE SEQUENCE [LARGE SCALE GENOMIC DNA]</scope>
    <source>
        <strain evidence="5">CG10_big_fil_rev_8_21_14_0_10_50_16</strain>
    </source>
</reference>
<proteinExistence type="inferred from homology"/>
<dbReference type="GO" id="GO:0006412">
    <property type="term" value="P:translation"/>
    <property type="evidence" value="ECO:0007669"/>
    <property type="project" value="InterPro"/>
</dbReference>
<evidence type="ECO:0000313" key="5">
    <source>
        <dbReference type="EMBL" id="PIR47641.1"/>
    </source>
</evidence>
<evidence type="ECO:0000256" key="3">
    <source>
        <dbReference type="RuleBase" id="RU000564"/>
    </source>
</evidence>
<feature type="region of interest" description="Disordered" evidence="4">
    <location>
        <begin position="61"/>
        <end position="98"/>
    </location>
</feature>
<dbReference type="PANTHER" id="PTHR33280">
    <property type="entry name" value="50S RIBOSOMAL PROTEIN L31, CHLOROPLASTIC"/>
    <property type="match status" value="1"/>
</dbReference>
<dbReference type="PRINTS" id="PR01249">
    <property type="entry name" value="RIBOSOMALL31"/>
</dbReference>
<comment type="caution">
    <text evidence="5">The sequence shown here is derived from an EMBL/GenBank/DDBJ whole genome shotgun (WGS) entry which is preliminary data.</text>
</comment>